<reference evidence="1 2" key="1">
    <citation type="submission" date="2018-06" db="EMBL/GenBank/DDBJ databases">
        <title>Draft genome sequences of nine Vibrio sp. clinical isolates from across the United States representing the closest known relative of Vibrio cholerae.</title>
        <authorList>
            <person name="Islam M.T."/>
            <person name="Liang K."/>
            <person name="Im M.S."/>
            <person name="Winkjer J."/>
            <person name="Busby S."/>
            <person name="Batra D."/>
            <person name="Rowe L."/>
            <person name="Tarr C.L."/>
            <person name="Boucher Y."/>
        </authorList>
    </citation>
    <scope>NUCLEOTIDE SEQUENCE [LARGE SCALE GENOMIC DNA]</scope>
    <source>
        <strain evidence="1 2">2016V-1111</strain>
    </source>
</reference>
<evidence type="ECO:0000313" key="1">
    <source>
        <dbReference type="EMBL" id="RBM52974.1"/>
    </source>
</evidence>
<keyword evidence="2" id="KW-1185">Reference proteome</keyword>
<name>A0ABX9FFB4_9VIBR</name>
<protein>
    <submittedName>
        <fullName evidence="1">Uncharacterized protein</fullName>
    </submittedName>
</protein>
<dbReference type="Proteomes" id="UP000252488">
    <property type="component" value="Unassembled WGS sequence"/>
</dbReference>
<accession>A0ABX9FFB4</accession>
<gene>
    <name evidence="1" type="ORF">DLR69_13210</name>
</gene>
<dbReference type="EMBL" id="QKKR01000028">
    <property type="protein sequence ID" value="RBM52974.1"/>
    <property type="molecule type" value="Genomic_DNA"/>
</dbReference>
<sequence length="72" mass="8378">MTKNYLAKTPTIVMSDNKESLKCEPLSIMVRKNWQEPLASSISKQRDLGKIEMKYWQCIHIQCDEHAVIGIR</sequence>
<organism evidence="1 2">
    <name type="scientific">Vibrio paracholerae</name>
    <dbReference type="NCBI Taxonomy" id="650003"/>
    <lineage>
        <taxon>Bacteria</taxon>
        <taxon>Pseudomonadati</taxon>
        <taxon>Pseudomonadota</taxon>
        <taxon>Gammaproteobacteria</taxon>
        <taxon>Vibrionales</taxon>
        <taxon>Vibrionaceae</taxon>
        <taxon>Vibrio</taxon>
    </lineage>
</organism>
<comment type="caution">
    <text evidence="1">The sequence shown here is derived from an EMBL/GenBank/DDBJ whole genome shotgun (WGS) entry which is preliminary data.</text>
</comment>
<evidence type="ECO:0000313" key="2">
    <source>
        <dbReference type="Proteomes" id="UP000252488"/>
    </source>
</evidence>
<proteinExistence type="predicted"/>